<dbReference type="AlphaFoldDB" id="A0A2P5D1U3"/>
<protein>
    <submittedName>
        <fullName evidence="2">Uncharacterized protein</fullName>
    </submittedName>
</protein>
<evidence type="ECO:0000313" key="2">
    <source>
        <dbReference type="EMBL" id="PON67269.1"/>
    </source>
</evidence>
<accession>A0A2P5D1U3</accession>
<sequence length="90" mass="9518">MSVQGGWLGTHDRVPGGTGRVAEGCERGAPARGMRAHHRGTTGRDAQDACAPLGHTARSAGRRAETWPLPLPSATSQNVPHILEPDGIFW</sequence>
<feature type="region of interest" description="Disordered" evidence="1">
    <location>
        <begin position="1"/>
        <end position="80"/>
    </location>
</feature>
<keyword evidence="3" id="KW-1185">Reference proteome</keyword>
<proteinExistence type="predicted"/>
<evidence type="ECO:0000256" key="1">
    <source>
        <dbReference type="SAM" id="MobiDB-lite"/>
    </source>
</evidence>
<evidence type="ECO:0000313" key="3">
    <source>
        <dbReference type="Proteomes" id="UP000237105"/>
    </source>
</evidence>
<organism evidence="2 3">
    <name type="scientific">Parasponia andersonii</name>
    <name type="common">Sponia andersonii</name>
    <dbReference type="NCBI Taxonomy" id="3476"/>
    <lineage>
        <taxon>Eukaryota</taxon>
        <taxon>Viridiplantae</taxon>
        <taxon>Streptophyta</taxon>
        <taxon>Embryophyta</taxon>
        <taxon>Tracheophyta</taxon>
        <taxon>Spermatophyta</taxon>
        <taxon>Magnoliopsida</taxon>
        <taxon>eudicotyledons</taxon>
        <taxon>Gunneridae</taxon>
        <taxon>Pentapetalae</taxon>
        <taxon>rosids</taxon>
        <taxon>fabids</taxon>
        <taxon>Rosales</taxon>
        <taxon>Cannabaceae</taxon>
        <taxon>Parasponia</taxon>
    </lineage>
</organism>
<dbReference type="Proteomes" id="UP000237105">
    <property type="component" value="Unassembled WGS sequence"/>
</dbReference>
<gene>
    <name evidence="2" type="ORF">PanWU01x14_104440</name>
</gene>
<reference evidence="3" key="1">
    <citation type="submission" date="2016-06" db="EMBL/GenBank/DDBJ databases">
        <title>Parallel loss of symbiosis genes in relatives of nitrogen-fixing non-legume Parasponia.</title>
        <authorList>
            <person name="Van Velzen R."/>
            <person name="Holmer R."/>
            <person name="Bu F."/>
            <person name="Rutten L."/>
            <person name="Van Zeijl A."/>
            <person name="Liu W."/>
            <person name="Santuari L."/>
            <person name="Cao Q."/>
            <person name="Sharma T."/>
            <person name="Shen D."/>
            <person name="Roswanjaya Y."/>
            <person name="Wardhani T."/>
            <person name="Kalhor M.S."/>
            <person name="Jansen J."/>
            <person name="Van den Hoogen J."/>
            <person name="Gungor B."/>
            <person name="Hartog M."/>
            <person name="Hontelez J."/>
            <person name="Verver J."/>
            <person name="Yang W.-C."/>
            <person name="Schijlen E."/>
            <person name="Repin R."/>
            <person name="Schilthuizen M."/>
            <person name="Schranz E."/>
            <person name="Heidstra R."/>
            <person name="Miyata K."/>
            <person name="Fedorova E."/>
            <person name="Kohlen W."/>
            <person name="Bisseling T."/>
            <person name="Smit S."/>
            <person name="Geurts R."/>
        </authorList>
    </citation>
    <scope>NUCLEOTIDE SEQUENCE [LARGE SCALE GENOMIC DNA]</scope>
    <source>
        <strain evidence="3">cv. WU1-14</strain>
    </source>
</reference>
<comment type="caution">
    <text evidence="2">The sequence shown here is derived from an EMBL/GenBank/DDBJ whole genome shotgun (WGS) entry which is preliminary data.</text>
</comment>
<dbReference type="EMBL" id="JXTB01000073">
    <property type="protein sequence ID" value="PON67269.1"/>
    <property type="molecule type" value="Genomic_DNA"/>
</dbReference>
<name>A0A2P5D1U3_PARAD</name>